<evidence type="ECO:0000313" key="18">
    <source>
        <dbReference type="Proteomes" id="UP000316213"/>
    </source>
</evidence>
<comment type="function">
    <text evidence="1 12">Converts 2,5-diamino-6-(ribosylamino)-4(3h)-pyrimidinone 5'-phosphate into 5-amino-6-(ribosylamino)-2,4(1h,3h)-pyrimidinedione 5'-phosphate.</text>
</comment>
<dbReference type="InterPro" id="IPR024072">
    <property type="entry name" value="DHFR-like_dom_sf"/>
</dbReference>
<keyword evidence="10 12" id="KW-0560">Oxidoreductase</keyword>
<dbReference type="EMBL" id="SJPM01000001">
    <property type="protein sequence ID" value="TWU03960.1"/>
    <property type="molecule type" value="Genomic_DNA"/>
</dbReference>
<dbReference type="SUPFAM" id="SSF53597">
    <property type="entry name" value="Dihydrofolate reductase-like"/>
    <property type="match status" value="1"/>
</dbReference>
<feature type="binding site" evidence="14">
    <location>
        <begin position="331"/>
        <end position="337"/>
    </location>
    <ligand>
        <name>NADP(+)</name>
        <dbReference type="ChEBI" id="CHEBI:58349"/>
    </ligand>
</feature>
<organism evidence="17 18">
    <name type="scientific">Neorhodopirellula pilleata</name>
    <dbReference type="NCBI Taxonomy" id="2714738"/>
    <lineage>
        <taxon>Bacteria</taxon>
        <taxon>Pseudomonadati</taxon>
        <taxon>Planctomycetota</taxon>
        <taxon>Planctomycetia</taxon>
        <taxon>Pirellulales</taxon>
        <taxon>Pirellulaceae</taxon>
        <taxon>Neorhodopirellula</taxon>
    </lineage>
</organism>
<evidence type="ECO:0000256" key="4">
    <source>
        <dbReference type="ARBA" id="ARBA00005259"/>
    </source>
</evidence>
<keyword evidence="8 12" id="KW-0862">Zinc</keyword>
<keyword evidence="6 12" id="KW-0686">Riboflavin biosynthesis</keyword>
<dbReference type="EC" id="3.5.4.26" evidence="12"/>
<keyword evidence="7 12" id="KW-0479">Metal-binding</keyword>
<feature type="domain" description="CMP/dCMP-type deaminase" evidence="16">
    <location>
        <begin position="28"/>
        <end position="152"/>
    </location>
</feature>
<name>A0A5C6AW15_9BACT</name>
<dbReference type="GO" id="GO:0008270">
    <property type="term" value="F:zinc ion binding"/>
    <property type="evidence" value="ECO:0007669"/>
    <property type="project" value="InterPro"/>
</dbReference>
<comment type="cofactor">
    <cofactor evidence="12 15">
        <name>Zn(2+)</name>
        <dbReference type="ChEBI" id="CHEBI:29105"/>
    </cofactor>
    <text evidence="12 15">Binds 1 zinc ion.</text>
</comment>
<reference evidence="17 18" key="1">
    <citation type="submission" date="2019-02" db="EMBL/GenBank/DDBJ databases">
        <title>Deep-cultivation of Planctomycetes and their phenomic and genomic characterization uncovers novel biology.</title>
        <authorList>
            <person name="Wiegand S."/>
            <person name="Jogler M."/>
            <person name="Boedeker C."/>
            <person name="Pinto D."/>
            <person name="Vollmers J."/>
            <person name="Rivas-Marin E."/>
            <person name="Kohn T."/>
            <person name="Peeters S.H."/>
            <person name="Heuer A."/>
            <person name="Rast P."/>
            <person name="Oberbeckmann S."/>
            <person name="Bunk B."/>
            <person name="Jeske O."/>
            <person name="Meyerdierks A."/>
            <person name="Storesund J.E."/>
            <person name="Kallscheuer N."/>
            <person name="Luecker S."/>
            <person name="Lage O.M."/>
            <person name="Pohl T."/>
            <person name="Merkel B.J."/>
            <person name="Hornburger P."/>
            <person name="Mueller R.-W."/>
            <person name="Bruemmer F."/>
            <person name="Labrenz M."/>
            <person name="Spormann A.M."/>
            <person name="Op Den Camp H."/>
            <person name="Overmann J."/>
            <person name="Amann R."/>
            <person name="Jetten M.S.M."/>
            <person name="Mascher T."/>
            <person name="Medema M.H."/>
            <person name="Devos D.P."/>
            <person name="Kaster A.-K."/>
            <person name="Ovreas L."/>
            <person name="Rohde M."/>
            <person name="Galperin M.Y."/>
            <person name="Jogler C."/>
        </authorList>
    </citation>
    <scope>NUCLEOTIDE SEQUENCE [LARGE SCALE GENOMIC DNA]</scope>
    <source>
        <strain evidence="17 18">Pla100</strain>
    </source>
</reference>
<evidence type="ECO:0000313" key="17">
    <source>
        <dbReference type="EMBL" id="TWU03960.1"/>
    </source>
</evidence>
<dbReference type="InterPro" id="IPR050765">
    <property type="entry name" value="Riboflavin_Biosynth_HTPR"/>
</dbReference>
<evidence type="ECO:0000256" key="14">
    <source>
        <dbReference type="PIRSR" id="PIRSR006769-2"/>
    </source>
</evidence>
<evidence type="ECO:0000256" key="15">
    <source>
        <dbReference type="PIRSR" id="PIRSR006769-3"/>
    </source>
</evidence>
<feature type="binding site" evidence="14">
    <location>
        <position position="329"/>
    </location>
    <ligand>
        <name>substrate</name>
    </ligand>
</feature>
<protein>
    <recommendedName>
        <fullName evidence="12">Riboflavin biosynthesis protein RibD</fullName>
    </recommendedName>
    <domain>
        <recommendedName>
            <fullName evidence="12">Diaminohydroxyphosphoribosylaminopyrimidine deaminase</fullName>
            <shortName evidence="12">DRAP deaminase</shortName>
            <ecNumber evidence="12">3.5.4.26</ecNumber>
        </recommendedName>
        <alternativeName>
            <fullName evidence="12">Riboflavin-specific deaminase</fullName>
        </alternativeName>
    </domain>
    <domain>
        <recommendedName>
            <fullName evidence="12">5-amino-6-(5-phosphoribosylamino)uracil reductase</fullName>
            <ecNumber evidence="12">1.1.1.193</ecNumber>
        </recommendedName>
        <alternativeName>
            <fullName evidence="12">HTP reductase</fullName>
        </alternativeName>
    </domain>
</protein>
<dbReference type="PROSITE" id="PS00903">
    <property type="entry name" value="CYT_DCMP_DEAMINASES_1"/>
    <property type="match status" value="1"/>
</dbReference>
<comment type="catalytic activity">
    <reaction evidence="12">
        <text>2,5-diamino-6-hydroxy-4-(5-phosphoribosylamino)-pyrimidine + H2O + H(+) = 5-amino-6-(5-phospho-D-ribosylamino)uracil + NH4(+)</text>
        <dbReference type="Rhea" id="RHEA:21868"/>
        <dbReference type="ChEBI" id="CHEBI:15377"/>
        <dbReference type="ChEBI" id="CHEBI:15378"/>
        <dbReference type="ChEBI" id="CHEBI:28938"/>
        <dbReference type="ChEBI" id="CHEBI:58453"/>
        <dbReference type="ChEBI" id="CHEBI:58614"/>
        <dbReference type="EC" id="3.5.4.26"/>
    </reaction>
</comment>
<feature type="binding site" evidence="14">
    <location>
        <position position="237"/>
    </location>
    <ligand>
        <name>substrate</name>
    </ligand>
</feature>
<dbReference type="SUPFAM" id="SSF53927">
    <property type="entry name" value="Cytidine deaminase-like"/>
    <property type="match status" value="1"/>
</dbReference>
<evidence type="ECO:0000256" key="7">
    <source>
        <dbReference type="ARBA" id="ARBA00022723"/>
    </source>
</evidence>
<comment type="pathway">
    <text evidence="2 12">Cofactor biosynthesis; riboflavin biosynthesis; 5-amino-6-(D-ribitylamino)uracil from GTP: step 2/4.</text>
</comment>
<dbReference type="NCBIfam" id="TIGR00326">
    <property type="entry name" value="eubact_ribD"/>
    <property type="match status" value="1"/>
</dbReference>
<comment type="pathway">
    <text evidence="3 12">Cofactor biosynthesis; riboflavin biosynthesis; 5-amino-6-(D-ribitylamino)uracil from GTP: step 3/4.</text>
</comment>
<keyword evidence="18" id="KW-1185">Reference proteome</keyword>
<dbReference type="InterPro" id="IPR002734">
    <property type="entry name" value="RibDG_C"/>
</dbReference>
<dbReference type="GO" id="GO:0008703">
    <property type="term" value="F:5-amino-6-(5-phosphoribosylamino)uracil reductase activity"/>
    <property type="evidence" value="ECO:0007669"/>
    <property type="project" value="UniProtKB-EC"/>
</dbReference>
<evidence type="ECO:0000256" key="8">
    <source>
        <dbReference type="ARBA" id="ARBA00022833"/>
    </source>
</evidence>
<dbReference type="InterPro" id="IPR016193">
    <property type="entry name" value="Cytidine_deaminase-like"/>
</dbReference>
<dbReference type="Pfam" id="PF01872">
    <property type="entry name" value="RibD_C"/>
    <property type="match status" value="1"/>
</dbReference>
<feature type="binding site" evidence="15">
    <location>
        <position position="114"/>
    </location>
    <ligand>
        <name>Zn(2+)</name>
        <dbReference type="ChEBI" id="CHEBI:29105"/>
        <note>catalytic</note>
    </ligand>
</feature>
<evidence type="ECO:0000256" key="5">
    <source>
        <dbReference type="ARBA" id="ARBA00007417"/>
    </source>
</evidence>
<dbReference type="GO" id="GO:0009231">
    <property type="term" value="P:riboflavin biosynthetic process"/>
    <property type="evidence" value="ECO:0007669"/>
    <property type="project" value="UniProtKB-UniPathway"/>
</dbReference>
<dbReference type="Proteomes" id="UP000316213">
    <property type="component" value="Unassembled WGS sequence"/>
</dbReference>
<dbReference type="AlphaFoldDB" id="A0A5C6AW15"/>
<evidence type="ECO:0000256" key="2">
    <source>
        <dbReference type="ARBA" id="ARBA00004882"/>
    </source>
</evidence>
<comment type="catalytic activity">
    <reaction evidence="12">
        <text>5-amino-6-(5-phospho-D-ribitylamino)uracil + NADP(+) = 5-amino-6-(5-phospho-D-ribosylamino)uracil + NADPH + H(+)</text>
        <dbReference type="Rhea" id="RHEA:17845"/>
        <dbReference type="ChEBI" id="CHEBI:15378"/>
        <dbReference type="ChEBI" id="CHEBI:57783"/>
        <dbReference type="ChEBI" id="CHEBI:58349"/>
        <dbReference type="ChEBI" id="CHEBI:58421"/>
        <dbReference type="ChEBI" id="CHEBI:58453"/>
        <dbReference type="EC" id="1.1.1.193"/>
    </reaction>
</comment>
<feature type="binding site" evidence="14">
    <location>
        <position position="214"/>
    </location>
    <ligand>
        <name>substrate</name>
    </ligand>
</feature>
<proteinExistence type="inferred from homology"/>
<evidence type="ECO:0000256" key="13">
    <source>
        <dbReference type="PIRSR" id="PIRSR006769-1"/>
    </source>
</evidence>
<feature type="binding site" evidence="15">
    <location>
        <position position="77"/>
    </location>
    <ligand>
        <name>Zn(2+)</name>
        <dbReference type="ChEBI" id="CHEBI:29105"/>
        <note>catalytic</note>
    </ligand>
</feature>
<dbReference type="Pfam" id="PF00383">
    <property type="entry name" value="dCMP_cyt_deam_1"/>
    <property type="match status" value="1"/>
</dbReference>
<dbReference type="GO" id="GO:0008835">
    <property type="term" value="F:diaminohydroxyphosphoribosylaminopyrimidine deaminase activity"/>
    <property type="evidence" value="ECO:0007669"/>
    <property type="project" value="UniProtKB-EC"/>
</dbReference>
<dbReference type="Gene3D" id="3.40.430.10">
    <property type="entry name" value="Dihydrofolate Reductase, subunit A"/>
    <property type="match status" value="1"/>
</dbReference>
<dbReference type="InterPro" id="IPR011549">
    <property type="entry name" value="RibD_C"/>
</dbReference>
<feature type="binding site" evidence="14">
    <location>
        <position position="226"/>
    </location>
    <ligand>
        <name>NADP(+)</name>
        <dbReference type="ChEBI" id="CHEBI:58349"/>
    </ligand>
</feature>
<sequence>MWNSLGKLIKTNITLSEFALMTHPNAPDPDELWMNEALELAALGQGYVEPNPMVGCVLVRDGCMIGRGYHQIYGGAHAEVNALEDCSSSGEVPQGSTAYVTLEPCCHFGKTPPCADALIRARVARVVVAVTDPFPAVDGGGIKRLRESGIEVITGVGADKSERLLAPYLKRVRTGRPWVIAKWAMSMDGRIATSTGESQWITGNESRYEVHQLRGRVDAIAVGMGTVIADDPLLTARHGGPRTPIRIVFARHRVPDLKSQLVRTGSETPTWIVAGPAIADSDLALLADHDVETMRCDSENSVDMVDEVLQRLAREDNLSGRPISNLMIEGGGGLLGSFAAAHQIDEAHVYLGAKLIGGLKSLGPFGDPGFPRLADATRFEIQSVQTFGPDVRAIYRRIKD</sequence>
<dbReference type="EC" id="1.1.1.193" evidence="12"/>
<gene>
    <name evidence="17" type="primary">ribD</name>
    <name evidence="17" type="ORF">Pla100_08960</name>
</gene>
<dbReference type="UniPathway" id="UPA00275">
    <property type="reaction ID" value="UER00401"/>
</dbReference>
<evidence type="ECO:0000256" key="3">
    <source>
        <dbReference type="ARBA" id="ARBA00004910"/>
    </source>
</evidence>
<dbReference type="PANTHER" id="PTHR38011">
    <property type="entry name" value="DIHYDROFOLATE REDUCTASE FAMILY PROTEIN (AFU_ORTHOLOGUE AFUA_8G06820)"/>
    <property type="match status" value="1"/>
</dbReference>
<dbReference type="GO" id="GO:0050661">
    <property type="term" value="F:NADP binding"/>
    <property type="evidence" value="ECO:0007669"/>
    <property type="project" value="InterPro"/>
</dbReference>
<dbReference type="InterPro" id="IPR004794">
    <property type="entry name" value="Eubact_RibD"/>
</dbReference>
<dbReference type="PANTHER" id="PTHR38011:SF7">
    <property type="entry name" value="2,5-DIAMINO-6-RIBOSYLAMINO-4(3H)-PYRIMIDINONE 5'-PHOSPHATE REDUCTASE"/>
    <property type="match status" value="1"/>
</dbReference>
<dbReference type="InterPro" id="IPR016192">
    <property type="entry name" value="APOBEC/CMP_deaminase_Zn-bd"/>
</dbReference>
<feature type="binding site" evidence="14">
    <location>
        <position position="198"/>
    </location>
    <ligand>
        <name>substrate</name>
    </ligand>
</feature>
<feature type="active site" description="Proton donor" evidence="13">
    <location>
        <position position="79"/>
    </location>
</feature>
<evidence type="ECO:0000256" key="9">
    <source>
        <dbReference type="ARBA" id="ARBA00022857"/>
    </source>
</evidence>
<feature type="binding site" evidence="15">
    <location>
        <position position="105"/>
    </location>
    <ligand>
        <name>Zn(2+)</name>
        <dbReference type="ChEBI" id="CHEBI:29105"/>
        <note>catalytic</note>
    </ligand>
</feature>
<keyword evidence="9 12" id="KW-0521">NADP</keyword>
<feature type="binding site" evidence="14">
    <location>
        <position position="230"/>
    </location>
    <ligand>
        <name>NADP(+)</name>
        <dbReference type="ChEBI" id="CHEBI:58349"/>
    </ligand>
</feature>
<evidence type="ECO:0000256" key="1">
    <source>
        <dbReference type="ARBA" id="ARBA00002151"/>
    </source>
</evidence>
<accession>A0A5C6AW15</accession>
<dbReference type="InterPro" id="IPR002125">
    <property type="entry name" value="CMP_dCMP_dom"/>
</dbReference>
<evidence type="ECO:0000259" key="16">
    <source>
        <dbReference type="PROSITE" id="PS51747"/>
    </source>
</evidence>
<evidence type="ECO:0000256" key="10">
    <source>
        <dbReference type="ARBA" id="ARBA00023002"/>
    </source>
</evidence>
<dbReference type="CDD" id="cd01284">
    <property type="entry name" value="Riboflavin_deaminase-reductase"/>
    <property type="match status" value="1"/>
</dbReference>
<evidence type="ECO:0000256" key="11">
    <source>
        <dbReference type="ARBA" id="ARBA00023268"/>
    </source>
</evidence>
<comment type="similarity">
    <text evidence="4 12">In the N-terminal section; belongs to the cytidine and deoxycytidylate deaminase family.</text>
</comment>
<comment type="caution">
    <text evidence="17">The sequence shown here is derived from an EMBL/GenBank/DDBJ whole genome shotgun (WGS) entry which is preliminary data.</text>
</comment>
<evidence type="ECO:0000256" key="6">
    <source>
        <dbReference type="ARBA" id="ARBA00022619"/>
    </source>
</evidence>
<dbReference type="Gene3D" id="3.40.140.10">
    <property type="entry name" value="Cytidine Deaminase, domain 2"/>
    <property type="match status" value="1"/>
</dbReference>
<dbReference type="NCBIfam" id="TIGR00227">
    <property type="entry name" value="ribD_Cterm"/>
    <property type="match status" value="1"/>
</dbReference>
<evidence type="ECO:0000256" key="12">
    <source>
        <dbReference type="PIRNR" id="PIRNR006769"/>
    </source>
</evidence>
<keyword evidence="11" id="KW-0511">Multifunctional enzyme</keyword>
<keyword evidence="12" id="KW-0378">Hydrolase</keyword>
<feature type="binding site" evidence="14">
    <location>
        <position position="200"/>
    </location>
    <ligand>
        <name>NADP(+)</name>
        <dbReference type="ChEBI" id="CHEBI:58349"/>
    </ligand>
</feature>
<feature type="binding site" evidence="14">
    <location>
        <position position="234"/>
    </location>
    <ligand>
        <name>substrate</name>
    </ligand>
</feature>
<dbReference type="PROSITE" id="PS51747">
    <property type="entry name" value="CYT_DCMP_DEAMINASES_2"/>
    <property type="match status" value="1"/>
</dbReference>
<comment type="similarity">
    <text evidence="5 12">In the C-terminal section; belongs to the HTP reductase family.</text>
</comment>
<dbReference type="PIRSF" id="PIRSF006769">
    <property type="entry name" value="RibD"/>
    <property type="match status" value="1"/>
</dbReference>
<feature type="binding site" evidence="14">
    <location>
        <position position="184"/>
    </location>
    <ligand>
        <name>NADP(+)</name>
        <dbReference type="ChEBI" id="CHEBI:58349"/>
    </ligand>
</feature>